<keyword evidence="3" id="KW-0804">Transcription</keyword>
<dbReference type="PANTHER" id="PTHR30146:SF138">
    <property type="entry name" value="TRANSCRIPTIONAL REGULATORY PROTEIN"/>
    <property type="match status" value="1"/>
</dbReference>
<dbReference type="Gene3D" id="1.10.260.40">
    <property type="entry name" value="lambda repressor-like DNA-binding domains"/>
    <property type="match status" value="1"/>
</dbReference>
<evidence type="ECO:0000313" key="6">
    <source>
        <dbReference type="Proteomes" id="UP000587527"/>
    </source>
</evidence>
<keyword evidence="2" id="KW-0238">DNA-binding</keyword>
<protein>
    <submittedName>
        <fullName evidence="5">LacI family transcriptional regulator</fullName>
    </submittedName>
</protein>
<dbReference type="Pfam" id="PF00356">
    <property type="entry name" value="LacI"/>
    <property type="match status" value="1"/>
</dbReference>
<evidence type="ECO:0000259" key="4">
    <source>
        <dbReference type="PROSITE" id="PS50932"/>
    </source>
</evidence>
<evidence type="ECO:0000256" key="3">
    <source>
        <dbReference type="ARBA" id="ARBA00023163"/>
    </source>
</evidence>
<evidence type="ECO:0000313" key="5">
    <source>
        <dbReference type="EMBL" id="MBB5872663.1"/>
    </source>
</evidence>
<name>A0A841C0I7_9ACTN</name>
<dbReference type="CDD" id="cd06267">
    <property type="entry name" value="PBP1_LacI_sugar_binding-like"/>
    <property type="match status" value="1"/>
</dbReference>
<proteinExistence type="predicted"/>
<dbReference type="Proteomes" id="UP000587527">
    <property type="component" value="Unassembled WGS sequence"/>
</dbReference>
<organism evidence="5 6">
    <name type="scientific">Allocatelliglobosispora scoriae</name>
    <dbReference type="NCBI Taxonomy" id="643052"/>
    <lineage>
        <taxon>Bacteria</taxon>
        <taxon>Bacillati</taxon>
        <taxon>Actinomycetota</taxon>
        <taxon>Actinomycetes</taxon>
        <taxon>Micromonosporales</taxon>
        <taxon>Micromonosporaceae</taxon>
        <taxon>Allocatelliglobosispora</taxon>
    </lineage>
</organism>
<dbReference type="PROSITE" id="PS50932">
    <property type="entry name" value="HTH_LACI_2"/>
    <property type="match status" value="1"/>
</dbReference>
<evidence type="ECO:0000256" key="2">
    <source>
        <dbReference type="ARBA" id="ARBA00023125"/>
    </source>
</evidence>
<dbReference type="Pfam" id="PF13377">
    <property type="entry name" value="Peripla_BP_3"/>
    <property type="match status" value="1"/>
</dbReference>
<gene>
    <name evidence="5" type="ORF">F4553_006097</name>
</gene>
<dbReference type="SMART" id="SM00354">
    <property type="entry name" value="HTH_LACI"/>
    <property type="match status" value="1"/>
</dbReference>
<comment type="caution">
    <text evidence="5">The sequence shown here is derived from an EMBL/GenBank/DDBJ whole genome shotgun (WGS) entry which is preliminary data.</text>
</comment>
<keyword evidence="1" id="KW-0805">Transcription regulation</keyword>
<dbReference type="AlphaFoldDB" id="A0A841C0I7"/>
<dbReference type="SUPFAM" id="SSF53822">
    <property type="entry name" value="Periplasmic binding protein-like I"/>
    <property type="match status" value="1"/>
</dbReference>
<dbReference type="EMBL" id="JACHMN010000003">
    <property type="protein sequence ID" value="MBB5872663.1"/>
    <property type="molecule type" value="Genomic_DNA"/>
</dbReference>
<sequence>METPEAPKRTRPVTINDIAALTGVAASTVSRALSKPGRVNAVTRERIEAAARELNYVPNTQARALSSGRTGTIAVLVSAITNPFYFGIIRGTQQQLKAASYAQLLIDTEDSGELEIAMLHKMRQSLDGAVLAASRLSERALHNLSNEIPIVTINRHVEGVPSVMIDTPGGVSQAVEHLISLGHRDIVYVSGPATSWPNEARWHAVRATTAAHGLPTQRIGPFPAERLSGSAAADALVNTRATACVVFNDMLAIGMLTRLRERGVRVPEDVSMVGCDDIFGADFCHPTLTTLTAPIEQAGRVAVAMLLSLITDRSPAHTQRRSVVLPTHLTIRESTGHAVAVR</sequence>
<dbReference type="CDD" id="cd01392">
    <property type="entry name" value="HTH_LacI"/>
    <property type="match status" value="1"/>
</dbReference>
<dbReference type="PANTHER" id="PTHR30146">
    <property type="entry name" value="LACI-RELATED TRANSCRIPTIONAL REPRESSOR"/>
    <property type="match status" value="1"/>
</dbReference>
<accession>A0A841C0I7</accession>
<dbReference type="GO" id="GO:0003700">
    <property type="term" value="F:DNA-binding transcription factor activity"/>
    <property type="evidence" value="ECO:0007669"/>
    <property type="project" value="TreeGrafter"/>
</dbReference>
<dbReference type="RefSeq" id="WP_184842647.1">
    <property type="nucleotide sequence ID" value="NZ_JACHMN010000003.1"/>
</dbReference>
<keyword evidence="6" id="KW-1185">Reference proteome</keyword>
<reference evidence="5 6" key="1">
    <citation type="submission" date="2020-08" db="EMBL/GenBank/DDBJ databases">
        <title>Sequencing the genomes of 1000 actinobacteria strains.</title>
        <authorList>
            <person name="Klenk H.-P."/>
        </authorList>
    </citation>
    <scope>NUCLEOTIDE SEQUENCE [LARGE SCALE GENOMIC DNA]</scope>
    <source>
        <strain evidence="5 6">DSM 45362</strain>
    </source>
</reference>
<dbReference type="GO" id="GO:0000976">
    <property type="term" value="F:transcription cis-regulatory region binding"/>
    <property type="evidence" value="ECO:0007669"/>
    <property type="project" value="TreeGrafter"/>
</dbReference>
<dbReference type="InterPro" id="IPR000843">
    <property type="entry name" value="HTH_LacI"/>
</dbReference>
<evidence type="ECO:0000256" key="1">
    <source>
        <dbReference type="ARBA" id="ARBA00023015"/>
    </source>
</evidence>
<dbReference type="InterPro" id="IPR010982">
    <property type="entry name" value="Lambda_DNA-bd_dom_sf"/>
</dbReference>
<dbReference type="SUPFAM" id="SSF47413">
    <property type="entry name" value="lambda repressor-like DNA-binding domains"/>
    <property type="match status" value="1"/>
</dbReference>
<dbReference type="Gene3D" id="3.40.50.2300">
    <property type="match status" value="2"/>
</dbReference>
<dbReference type="InterPro" id="IPR046335">
    <property type="entry name" value="LacI/GalR-like_sensor"/>
</dbReference>
<dbReference type="InterPro" id="IPR028082">
    <property type="entry name" value="Peripla_BP_I"/>
</dbReference>
<feature type="domain" description="HTH lacI-type" evidence="4">
    <location>
        <begin position="13"/>
        <end position="67"/>
    </location>
</feature>